<evidence type="ECO:0000313" key="3">
    <source>
        <dbReference type="EMBL" id="CAG6478941.1"/>
    </source>
</evidence>
<organism evidence="3">
    <name type="scientific">Culex pipiens</name>
    <name type="common">House mosquito</name>
    <dbReference type="NCBI Taxonomy" id="7175"/>
    <lineage>
        <taxon>Eukaryota</taxon>
        <taxon>Metazoa</taxon>
        <taxon>Ecdysozoa</taxon>
        <taxon>Arthropoda</taxon>
        <taxon>Hexapoda</taxon>
        <taxon>Insecta</taxon>
        <taxon>Pterygota</taxon>
        <taxon>Neoptera</taxon>
        <taxon>Endopterygota</taxon>
        <taxon>Diptera</taxon>
        <taxon>Nematocera</taxon>
        <taxon>Culicoidea</taxon>
        <taxon>Culicidae</taxon>
        <taxon>Culicinae</taxon>
        <taxon>Culicini</taxon>
        <taxon>Culex</taxon>
        <taxon>Culex</taxon>
    </lineage>
</organism>
<dbReference type="PROSITE" id="PS00028">
    <property type="entry name" value="ZINC_FINGER_C2H2_1"/>
    <property type="match status" value="1"/>
</dbReference>
<sequence>MDLNFKCPLCDTYFDAQDDLQDHVKAAHTSYYYDTYLVPPMIIGLPDPVGVVAPVTVITTEPVGSPDVIVEPVVVDDGCDCCGCCSCCSDQPAGSAVDGGDGCCDCCGGTDAGGGGDCGDCDCDCDCVIM</sequence>
<name>A0A8D8BW10_CULPI</name>
<protein>
    <submittedName>
        <fullName evidence="3">(northern house mosquito) hypothetical protein</fullName>
    </submittedName>
</protein>
<feature type="domain" description="C2H2-type" evidence="2">
    <location>
        <begin position="5"/>
        <end position="33"/>
    </location>
</feature>
<dbReference type="InterPro" id="IPR013087">
    <property type="entry name" value="Znf_C2H2_type"/>
</dbReference>
<accession>A0A8D8BW10</accession>
<keyword evidence="1" id="KW-0479">Metal-binding</keyword>
<evidence type="ECO:0000256" key="1">
    <source>
        <dbReference type="PROSITE-ProRule" id="PRU00042"/>
    </source>
</evidence>
<proteinExistence type="predicted"/>
<dbReference type="EMBL" id="HBUE01316199">
    <property type="protein sequence ID" value="CAG6585766.1"/>
    <property type="molecule type" value="Transcribed_RNA"/>
</dbReference>
<reference evidence="3" key="1">
    <citation type="submission" date="2021-05" db="EMBL/GenBank/DDBJ databases">
        <authorList>
            <person name="Alioto T."/>
            <person name="Alioto T."/>
            <person name="Gomez Garrido J."/>
        </authorList>
    </citation>
    <scope>NUCLEOTIDE SEQUENCE</scope>
</reference>
<dbReference type="PROSITE" id="PS50157">
    <property type="entry name" value="ZINC_FINGER_C2H2_2"/>
    <property type="match status" value="1"/>
</dbReference>
<dbReference type="EMBL" id="HBUE01209788">
    <property type="protein sequence ID" value="CAG6533866.1"/>
    <property type="molecule type" value="Transcribed_RNA"/>
</dbReference>
<dbReference type="AlphaFoldDB" id="A0A8D8BW10"/>
<keyword evidence="1" id="KW-0862">Zinc</keyword>
<dbReference type="Gene3D" id="3.30.160.60">
    <property type="entry name" value="Classic Zinc Finger"/>
    <property type="match status" value="1"/>
</dbReference>
<dbReference type="EMBL" id="HBUE01084170">
    <property type="protein sequence ID" value="CAG6478941.1"/>
    <property type="molecule type" value="Transcribed_RNA"/>
</dbReference>
<evidence type="ECO:0000259" key="2">
    <source>
        <dbReference type="PROSITE" id="PS50157"/>
    </source>
</evidence>
<dbReference type="GO" id="GO:0008270">
    <property type="term" value="F:zinc ion binding"/>
    <property type="evidence" value="ECO:0007669"/>
    <property type="project" value="UniProtKB-KW"/>
</dbReference>
<keyword evidence="1" id="KW-0863">Zinc-finger</keyword>
<dbReference type="EMBL" id="HBUE01084169">
    <property type="protein sequence ID" value="CAG6478940.1"/>
    <property type="molecule type" value="Transcribed_RNA"/>
</dbReference>